<organism evidence="1 2">
    <name type="scientific">Flavivirga algicola</name>
    <dbReference type="NCBI Taxonomy" id="2729136"/>
    <lineage>
        <taxon>Bacteria</taxon>
        <taxon>Pseudomonadati</taxon>
        <taxon>Bacteroidota</taxon>
        <taxon>Flavobacteriia</taxon>
        <taxon>Flavobacteriales</taxon>
        <taxon>Flavobacteriaceae</taxon>
        <taxon>Flavivirga</taxon>
    </lineage>
</organism>
<reference evidence="1 2" key="1">
    <citation type="submission" date="2020-04" db="EMBL/GenBank/DDBJ databases">
        <title>A Flavivirga sp. nov.</title>
        <authorList>
            <person name="Sun X."/>
        </authorList>
    </citation>
    <scope>NUCLEOTIDE SEQUENCE [LARGE SCALE GENOMIC DNA]</scope>
    <source>
        <strain evidence="1 2">Y03</strain>
    </source>
</reference>
<protein>
    <submittedName>
        <fullName evidence="1">Uncharacterized protein</fullName>
    </submittedName>
</protein>
<sequence>MKKLGYILIFAMLSSCMKNKEFNKEIAPFVLTEDVDDSYLIENSHFNITTLARQKLQEYYDLSLLQKYHPEFENDIKIQLSKLSDTVPNIPNTSREIVIKNVSEIDNQKLTDSTSKLQLRYEVISEQGSTFDTISAILKTKTVILNNNRVTTNKLTFKRY</sequence>
<evidence type="ECO:0000313" key="1">
    <source>
        <dbReference type="EMBL" id="NMH87341.1"/>
    </source>
</evidence>
<keyword evidence="2" id="KW-1185">Reference proteome</keyword>
<dbReference type="PROSITE" id="PS51257">
    <property type="entry name" value="PROKAR_LIPOPROTEIN"/>
    <property type="match status" value="1"/>
</dbReference>
<dbReference type="EMBL" id="JABBHF010000003">
    <property type="protein sequence ID" value="NMH87341.1"/>
    <property type="molecule type" value="Genomic_DNA"/>
</dbReference>
<gene>
    <name evidence="1" type="ORF">HHX25_07485</name>
</gene>
<dbReference type="RefSeq" id="WP_169671733.1">
    <property type="nucleotide sequence ID" value="NZ_JABBHF010000003.1"/>
</dbReference>
<accession>A0ABX1RUW8</accession>
<evidence type="ECO:0000313" key="2">
    <source>
        <dbReference type="Proteomes" id="UP000746690"/>
    </source>
</evidence>
<proteinExistence type="predicted"/>
<dbReference type="Proteomes" id="UP000746690">
    <property type="component" value="Unassembled WGS sequence"/>
</dbReference>
<name>A0ABX1RUW8_9FLAO</name>
<comment type="caution">
    <text evidence="1">The sequence shown here is derived from an EMBL/GenBank/DDBJ whole genome shotgun (WGS) entry which is preliminary data.</text>
</comment>